<sequence>MQNFTKVQNCAKALRGLIQTRVKMPRYGIILGTGLGGVADLVEDPLYVPFADLADFPLSGVDSHAGRFVFGEAKGVPVVIQQGRCHIYEGYTPADVCMGTRVMGALGVEGLIVTNAAGALNPQFDAGSVMVITDHINFTGQSPLTGPNADDAGPRFPDMSAVYDRDLIALAEKAALSTGIRLEKGVYVGLAGPQLETPAETRMFRALGADAIGMSTVLEVIAARHMGLKVLGFSCLSNKNLPDCMAETSLDEIIEVAGLAGKRLTTIITQLLSRL</sequence>
<keyword evidence="3 5" id="KW-0328">Glycosyltransferase</keyword>
<comment type="pathway">
    <text evidence="1 5">Purine metabolism; purine nucleoside salvage.</text>
</comment>
<dbReference type="InterPro" id="IPR011270">
    <property type="entry name" value="Pur_Nuc_Pase_Ino/Guo-sp"/>
</dbReference>
<evidence type="ECO:0000256" key="4">
    <source>
        <dbReference type="ARBA" id="ARBA00022679"/>
    </source>
</evidence>
<comment type="similarity">
    <text evidence="2 5">Belongs to the PNP/MTAP phosphorylase family.</text>
</comment>
<dbReference type="EC" id="2.4.2.1" evidence="5"/>
<evidence type="ECO:0000256" key="2">
    <source>
        <dbReference type="ARBA" id="ARBA00006751"/>
    </source>
</evidence>
<proteinExistence type="inferred from homology"/>
<dbReference type="GO" id="GO:0004731">
    <property type="term" value="F:purine-nucleoside phosphorylase activity"/>
    <property type="evidence" value="ECO:0007669"/>
    <property type="project" value="UniProtKB-EC"/>
</dbReference>
<organism evidence="7">
    <name type="scientific">uncultured delta proteobacterium</name>
    <dbReference type="NCBI Taxonomy" id="34034"/>
    <lineage>
        <taxon>Bacteria</taxon>
        <taxon>Deltaproteobacteria</taxon>
        <taxon>environmental samples</taxon>
    </lineage>
</organism>
<dbReference type="NCBIfam" id="TIGR01697">
    <property type="entry name" value="PNPH-PUNA-XAPA"/>
    <property type="match status" value="1"/>
</dbReference>
<dbReference type="PIRSF" id="PIRSF000477">
    <property type="entry name" value="PurNPase"/>
    <property type="match status" value="1"/>
</dbReference>
<dbReference type="InterPro" id="IPR035994">
    <property type="entry name" value="Nucleoside_phosphorylase_sf"/>
</dbReference>
<dbReference type="SUPFAM" id="SSF53167">
    <property type="entry name" value="Purine and uridine phosphorylases"/>
    <property type="match status" value="1"/>
</dbReference>
<dbReference type="InterPro" id="IPR000845">
    <property type="entry name" value="Nucleoside_phosphorylase_d"/>
</dbReference>
<dbReference type="GO" id="GO:0009116">
    <property type="term" value="P:nucleoside metabolic process"/>
    <property type="evidence" value="ECO:0007669"/>
    <property type="project" value="InterPro"/>
</dbReference>
<protein>
    <recommendedName>
        <fullName evidence="5">Purine nucleoside phosphorylase</fullName>
        <ecNumber evidence="5">2.4.2.1</ecNumber>
    </recommendedName>
    <alternativeName>
        <fullName evidence="5">Inosine-guanosine phosphorylase</fullName>
    </alternativeName>
</protein>
<dbReference type="NCBIfam" id="TIGR01700">
    <property type="entry name" value="PNPH"/>
    <property type="match status" value="1"/>
</dbReference>
<dbReference type="GO" id="GO:0005737">
    <property type="term" value="C:cytoplasm"/>
    <property type="evidence" value="ECO:0007669"/>
    <property type="project" value="TreeGrafter"/>
</dbReference>
<dbReference type="UniPathway" id="UPA00606"/>
<dbReference type="Gene3D" id="3.40.50.1580">
    <property type="entry name" value="Nucleoside phosphorylase domain"/>
    <property type="match status" value="1"/>
</dbReference>
<evidence type="ECO:0000259" key="6">
    <source>
        <dbReference type="Pfam" id="PF01048"/>
    </source>
</evidence>
<accession>A0A212J563</accession>
<dbReference type="EMBL" id="FLUQ01000001">
    <property type="protein sequence ID" value="SBV94524.1"/>
    <property type="molecule type" value="Genomic_DNA"/>
</dbReference>
<dbReference type="PANTHER" id="PTHR11904:SF9">
    <property type="entry name" value="PURINE NUCLEOSIDE PHOSPHORYLASE-RELATED"/>
    <property type="match status" value="1"/>
</dbReference>
<evidence type="ECO:0000256" key="1">
    <source>
        <dbReference type="ARBA" id="ARBA00005058"/>
    </source>
</evidence>
<feature type="domain" description="Nucleoside phosphorylase" evidence="6">
    <location>
        <begin position="26"/>
        <end position="272"/>
    </location>
</feature>
<dbReference type="Pfam" id="PF01048">
    <property type="entry name" value="PNP_UDP_1"/>
    <property type="match status" value="1"/>
</dbReference>
<dbReference type="InterPro" id="IPR011268">
    <property type="entry name" value="Purine_phosphorylase"/>
</dbReference>
<reference evidence="7" key="1">
    <citation type="submission" date="2016-04" db="EMBL/GenBank/DDBJ databases">
        <authorList>
            <person name="Evans L.H."/>
            <person name="Alamgir A."/>
            <person name="Owens N."/>
            <person name="Weber N.D."/>
            <person name="Virtaneva K."/>
            <person name="Barbian K."/>
            <person name="Babar A."/>
            <person name="Rosenke K."/>
        </authorList>
    </citation>
    <scope>NUCLEOTIDE SEQUENCE</scope>
    <source>
        <strain evidence="7">86</strain>
    </source>
</reference>
<evidence type="ECO:0000313" key="7">
    <source>
        <dbReference type="EMBL" id="SBV94524.1"/>
    </source>
</evidence>
<name>A0A212J563_9DELT</name>
<dbReference type="AlphaFoldDB" id="A0A212J563"/>
<evidence type="ECO:0000256" key="5">
    <source>
        <dbReference type="PIRNR" id="PIRNR000477"/>
    </source>
</evidence>
<dbReference type="NCBIfam" id="NF006054">
    <property type="entry name" value="PRK08202.1"/>
    <property type="match status" value="1"/>
</dbReference>
<keyword evidence="4 5" id="KW-0808">Transferase</keyword>
<dbReference type="CDD" id="cd09009">
    <property type="entry name" value="PNP-EcPNPII_like"/>
    <property type="match status" value="1"/>
</dbReference>
<dbReference type="PANTHER" id="PTHR11904">
    <property type="entry name" value="METHYLTHIOADENOSINE/PURINE NUCLEOSIDE PHOSPHORYLASE"/>
    <property type="match status" value="1"/>
</dbReference>
<evidence type="ECO:0000256" key="3">
    <source>
        <dbReference type="ARBA" id="ARBA00022676"/>
    </source>
</evidence>
<gene>
    <name evidence="7" type="primary">punA</name>
    <name evidence="7" type="ORF">KL86DPRO_10712</name>
</gene>
<comment type="function">
    <text evidence="5">The purine nucleoside phosphorylases catalyze the phosphorolytic breakdown of the N-glycosidic bond in the beta-(deoxy)ribonucleoside molecules, with the formation of the corresponding free purine bases and pentose-1-phosphate.</text>
</comment>